<organism evidence="2 3">
    <name type="scientific">Rhizopus delemar (strain RA 99-880 / ATCC MYA-4621 / FGSC 9543 / NRRL 43880)</name>
    <name type="common">Mucormycosis agent</name>
    <name type="synonym">Rhizopus arrhizus var. delemar</name>
    <dbReference type="NCBI Taxonomy" id="246409"/>
    <lineage>
        <taxon>Eukaryota</taxon>
        <taxon>Fungi</taxon>
        <taxon>Fungi incertae sedis</taxon>
        <taxon>Mucoromycota</taxon>
        <taxon>Mucoromycotina</taxon>
        <taxon>Mucoromycetes</taxon>
        <taxon>Mucorales</taxon>
        <taxon>Mucorineae</taxon>
        <taxon>Rhizopodaceae</taxon>
        <taxon>Rhizopus</taxon>
    </lineage>
</organism>
<evidence type="ECO:0000313" key="2">
    <source>
        <dbReference type="EMBL" id="EIE91547.1"/>
    </source>
</evidence>
<dbReference type="InParanoid" id="I1CSW7"/>
<reference evidence="2 3" key="1">
    <citation type="journal article" date="2009" name="PLoS Genet.">
        <title>Genomic analysis of the basal lineage fungus Rhizopus oryzae reveals a whole-genome duplication.</title>
        <authorList>
            <person name="Ma L.-J."/>
            <person name="Ibrahim A.S."/>
            <person name="Skory C."/>
            <person name="Grabherr M.G."/>
            <person name="Burger G."/>
            <person name="Butler M."/>
            <person name="Elias M."/>
            <person name="Idnurm A."/>
            <person name="Lang B.F."/>
            <person name="Sone T."/>
            <person name="Abe A."/>
            <person name="Calvo S.E."/>
            <person name="Corrochano L.M."/>
            <person name="Engels R."/>
            <person name="Fu J."/>
            <person name="Hansberg W."/>
            <person name="Kim J.-M."/>
            <person name="Kodira C.D."/>
            <person name="Koehrsen M.J."/>
            <person name="Liu B."/>
            <person name="Miranda-Saavedra D."/>
            <person name="O'Leary S."/>
            <person name="Ortiz-Castellanos L."/>
            <person name="Poulter R."/>
            <person name="Rodriguez-Romero J."/>
            <person name="Ruiz-Herrera J."/>
            <person name="Shen Y.-Q."/>
            <person name="Zeng Q."/>
            <person name="Galagan J."/>
            <person name="Birren B.W."/>
            <person name="Cuomo C.A."/>
            <person name="Wickes B.L."/>
        </authorList>
    </citation>
    <scope>NUCLEOTIDE SEQUENCE [LARGE SCALE GENOMIC DNA]</scope>
    <source>
        <strain evidence="3">RA 99-880 / ATCC MYA-4621 / FGSC 9543 / NRRL 43880</strain>
    </source>
</reference>
<dbReference type="Proteomes" id="UP000009138">
    <property type="component" value="Unassembled WGS sequence"/>
</dbReference>
<dbReference type="AlphaFoldDB" id="I1CSW7"/>
<proteinExistence type="predicted"/>
<evidence type="ECO:0000256" key="1">
    <source>
        <dbReference type="SAM" id="Phobius"/>
    </source>
</evidence>
<keyword evidence="1" id="KW-0812">Transmembrane</keyword>
<keyword evidence="1" id="KW-0472">Membrane</keyword>
<dbReference type="RefSeq" id="XP_067526943.1">
    <property type="nucleotide sequence ID" value="XM_067670842.1"/>
</dbReference>
<name>I1CSW7_RHIO9</name>
<protein>
    <submittedName>
        <fullName evidence="2">Uncharacterized protein</fullName>
    </submittedName>
</protein>
<dbReference type="EMBL" id="CH476750">
    <property type="protein sequence ID" value="EIE91547.1"/>
    <property type="molecule type" value="Genomic_DNA"/>
</dbReference>
<accession>I1CSW7</accession>
<gene>
    <name evidence="2" type="ORF">RO3G_16258</name>
</gene>
<evidence type="ECO:0000313" key="3">
    <source>
        <dbReference type="Proteomes" id="UP000009138"/>
    </source>
</evidence>
<dbReference type="VEuPathDB" id="FungiDB:RO3G_16258"/>
<feature type="transmembrane region" description="Helical" evidence="1">
    <location>
        <begin position="6"/>
        <end position="25"/>
    </location>
</feature>
<dbReference type="GeneID" id="93623223"/>
<sequence>MSNYCLGLIGSCLLSPSLYLFLLFIPTIKKVKSTGVIQVNDER</sequence>
<keyword evidence="1" id="KW-1133">Transmembrane helix</keyword>
<keyword evidence="3" id="KW-1185">Reference proteome</keyword>